<proteinExistence type="predicted"/>
<evidence type="ECO:0000256" key="1">
    <source>
        <dbReference type="ARBA" id="ARBA00004141"/>
    </source>
</evidence>
<feature type="transmembrane region" description="Helical" evidence="6">
    <location>
        <begin position="301"/>
        <end position="322"/>
    </location>
</feature>
<gene>
    <name evidence="7" type="ORF">IQ13_1560</name>
</gene>
<keyword evidence="3 6" id="KW-0812">Transmembrane</keyword>
<dbReference type="RefSeq" id="WP_144885609.1">
    <property type="nucleotide sequence ID" value="NZ_VLLE01000003.1"/>
</dbReference>
<feature type="transmembrane region" description="Helical" evidence="6">
    <location>
        <begin position="476"/>
        <end position="496"/>
    </location>
</feature>
<feature type="transmembrane region" description="Helical" evidence="6">
    <location>
        <begin position="380"/>
        <end position="405"/>
    </location>
</feature>
<feature type="transmembrane region" description="Helical" evidence="6">
    <location>
        <begin position="539"/>
        <end position="560"/>
    </location>
</feature>
<evidence type="ECO:0000313" key="7">
    <source>
        <dbReference type="EMBL" id="TWI83448.1"/>
    </source>
</evidence>
<feature type="transmembrane region" description="Helical" evidence="6">
    <location>
        <begin position="411"/>
        <end position="431"/>
    </location>
</feature>
<name>A0A562SQJ8_9BACT</name>
<keyword evidence="2" id="KW-0813">Transport</keyword>
<keyword evidence="5 6" id="KW-0472">Membrane</keyword>
<dbReference type="Proteomes" id="UP000316167">
    <property type="component" value="Unassembled WGS sequence"/>
</dbReference>
<accession>A0A562SQJ8</accession>
<protein>
    <submittedName>
        <fullName evidence="7">Putative OPT family oligopeptide transporter</fullName>
    </submittedName>
</protein>
<evidence type="ECO:0000256" key="3">
    <source>
        <dbReference type="ARBA" id="ARBA00022692"/>
    </source>
</evidence>
<dbReference type="PANTHER" id="PTHR31645">
    <property type="entry name" value="OLIGOPEPTIDE TRANSPORTER YGL114W-RELATED"/>
    <property type="match status" value="1"/>
</dbReference>
<feature type="transmembrane region" description="Helical" evidence="6">
    <location>
        <begin position="112"/>
        <end position="131"/>
    </location>
</feature>
<feature type="transmembrane region" description="Helical" evidence="6">
    <location>
        <begin position="21"/>
        <end position="43"/>
    </location>
</feature>
<dbReference type="AlphaFoldDB" id="A0A562SQJ8"/>
<dbReference type="NCBIfam" id="TIGR00728">
    <property type="entry name" value="OPT_sfam"/>
    <property type="match status" value="1"/>
</dbReference>
<feature type="transmembrane region" description="Helical" evidence="6">
    <location>
        <begin position="656"/>
        <end position="675"/>
    </location>
</feature>
<evidence type="ECO:0000256" key="2">
    <source>
        <dbReference type="ARBA" id="ARBA00022448"/>
    </source>
</evidence>
<feature type="transmembrane region" description="Helical" evidence="6">
    <location>
        <begin position="79"/>
        <end position="100"/>
    </location>
</feature>
<feature type="transmembrane region" description="Helical" evidence="6">
    <location>
        <begin position="49"/>
        <end position="67"/>
    </location>
</feature>
<evidence type="ECO:0000256" key="6">
    <source>
        <dbReference type="SAM" id="Phobius"/>
    </source>
</evidence>
<feature type="transmembrane region" description="Helical" evidence="6">
    <location>
        <begin position="221"/>
        <end position="244"/>
    </location>
</feature>
<sequence>MSEQKFQPFVPDDSKMPEFTIKSVLVGAAFGIIFGASTVYLALKAGLTVSASIPIAVIAITLGRWALKTTILENNIIQTTGSAGESIAAGVVFTLPGFLFLSEKDSSQFFNYFTILTLAIFGGILGTLMMIPLRRSLIVKEHGTLPYPEGTACASVLKAGERGGSFAKTAFMGLGFAFVYAILQKIFHVIAETPFWMTKQANKFFPSAKVSGEITPEYLGVGYIIGPKISGVLVAGGVIAWFAFTPLMASLVPPDTIAAQLAKLGYLADVAKPGGPGGWDPVTHSFADYSTAIYRAYIRQIGAGAVAAGGFITLIKTIPTIISSFKSSLGSIKKQDGVAVEVRRTERDLNIKIVGIGSLVLIALMAVLPQVPGDSIGSKLLLGLLVVIFGAFFVTVSSRIVGLIGSSNNPISGMTIATLMGTCLIFIAVGWTGKVYEPMALVVGGMICIAAANAGATSQDLKTGYIVGATPKNQQMALFIGAIVSSIAIGATIKVLDTPTAEMAAQGITHAIGTDKYPAPQGTLMATLIKGILSFNLDWQFVLVGVFIAITMELCGIKSLSFAVGLYLPLSTTLPIFIGGAIRGIVDMRKKKAGEELSAEEEDLGKGNLFATGLVAGGALAGVLVAILSVNDSIAASLGKVNAEHGLTGMLGDNGYYLLGALFFVLMGFVLYRIGIQKTEKIQES</sequence>
<dbReference type="InterPro" id="IPR004814">
    <property type="entry name" value="Oligopep_transpt"/>
</dbReference>
<comment type="subcellular location">
    <subcellularLocation>
        <location evidence="1">Membrane</location>
        <topology evidence="1">Multi-pass membrane protein</topology>
    </subcellularLocation>
</comment>
<reference evidence="7 8" key="1">
    <citation type="journal article" date="2015" name="Stand. Genomic Sci.">
        <title>Genomic Encyclopedia of Bacterial and Archaeal Type Strains, Phase III: the genomes of soil and plant-associated and newly described type strains.</title>
        <authorList>
            <person name="Whitman W.B."/>
            <person name="Woyke T."/>
            <person name="Klenk H.P."/>
            <person name="Zhou Y."/>
            <person name="Lilburn T.G."/>
            <person name="Beck B.J."/>
            <person name="De Vos P."/>
            <person name="Vandamme P."/>
            <person name="Eisen J.A."/>
            <person name="Garrity G."/>
            <person name="Hugenholtz P."/>
            <person name="Kyrpides N.C."/>
        </authorList>
    </citation>
    <scope>NUCLEOTIDE SEQUENCE [LARGE SCALE GENOMIC DNA]</scope>
    <source>
        <strain evidence="7 8">CGMCC 1.7271</strain>
    </source>
</reference>
<dbReference type="PANTHER" id="PTHR31645:SF0">
    <property type="entry name" value="OLIGOPEPTIDE TRANSPORTER YGL114W-RELATED"/>
    <property type="match status" value="1"/>
</dbReference>
<dbReference type="Pfam" id="PF03169">
    <property type="entry name" value="OPT"/>
    <property type="match status" value="1"/>
</dbReference>
<dbReference type="InterPro" id="IPR004813">
    <property type="entry name" value="OPT"/>
</dbReference>
<comment type="caution">
    <text evidence="7">The sequence shown here is derived from an EMBL/GenBank/DDBJ whole genome shotgun (WGS) entry which is preliminary data.</text>
</comment>
<feature type="transmembrane region" description="Helical" evidence="6">
    <location>
        <begin position="607"/>
        <end position="630"/>
    </location>
</feature>
<dbReference type="GO" id="GO:0016020">
    <property type="term" value="C:membrane"/>
    <property type="evidence" value="ECO:0007669"/>
    <property type="project" value="UniProtKB-SubCell"/>
</dbReference>
<evidence type="ECO:0000313" key="8">
    <source>
        <dbReference type="Proteomes" id="UP000316167"/>
    </source>
</evidence>
<keyword evidence="4 6" id="KW-1133">Transmembrane helix</keyword>
<evidence type="ECO:0000256" key="4">
    <source>
        <dbReference type="ARBA" id="ARBA00022989"/>
    </source>
</evidence>
<feature type="transmembrane region" description="Helical" evidence="6">
    <location>
        <begin position="566"/>
        <end position="586"/>
    </location>
</feature>
<dbReference type="EMBL" id="VLLE01000003">
    <property type="protein sequence ID" value="TWI83448.1"/>
    <property type="molecule type" value="Genomic_DNA"/>
</dbReference>
<dbReference type="OrthoDB" id="9809340at2"/>
<feature type="transmembrane region" description="Helical" evidence="6">
    <location>
        <begin position="349"/>
        <end position="368"/>
    </location>
</feature>
<dbReference type="GO" id="GO:0035673">
    <property type="term" value="F:oligopeptide transmembrane transporter activity"/>
    <property type="evidence" value="ECO:0007669"/>
    <property type="project" value="InterPro"/>
</dbReference>
<organism evidence="7 8">
    <name type="scientific">Lacibacter cauensis</name>
    <dbReference type="NCBI Taxonomy" id="510947"/>
    <lineage>
        <taxon>Bacteria</taxon>
        <taxon>Pseudomonadati</taxon>
        <taxon>Bacteroidota</taxon>
        <taxon>Chitinophagia</taxon>
        <taxon>Chitinophagales</taxon>
        <taxon>Chitinophagaceae</taxon>
        <taxon>Lacibacter</taxon>
    </lineage>
</organism>
<feature type="transmembrane region" description="Helical" evidence="6">
    <location>
        <begin position="170"/>
        <end position="191"/>
    </location>
</feature>
<dbReference type="InterPro" id="IPR045035">
    <property type="entry name" value="YSL-like"/>
</dbReference>
<keyword evidence="8" id="KW-1185">Reference proteome</keyword>
<dbReference type="NCBIfam" id="TIGR00733">
    <property type="entry name" value="OPT family oligopeptide transporter"/>
    <property type="match status" value="1"/>
</dbReference>
<evidence type="ECO:0000256" key="5">
    <source>
        <dbReference type="ARBA" id="ARBA00023136"/>
    </source>
</evidence>